<feature type="region of interest" description="Disordered" evidence="1">
    <location>
        <begin position="31"/>
        <end position="57"/>
    </location>
</feature>
<accession>A0AAV1SE52</accession>
<keyword evidence="3" id="KW-1185">Reference proteome</keyword>
<dbReference type="EMBL" id="CAWUPB010001176">
    <property type="protein sequence ID" value="CAK7349679.1"/>
    <property type="molecule type" value="Genomic_DNA"/>
</dbReference>
<sequence length="57" mass="6454">ETASKPSEGLSMEHDPVTTRLLSALLTKFKTQYKSPRAKTTTRKEQAHKRPDLDSLK</sequence>
<proteinExistence type="predicted"/>
<name>A0AAV1SE52_9ROSI</name>
<evidence type="ECO:0000256" key="1">
    <source>
        <dbReference type="SAM" id="MobiDB-lite"/>
    </source>
</evidence>
<organism evidence="2 3">
    <name type="scientific">Dovyalis caffra</name>
    <dbReference type="NCBI Taxonomy" id="77055"/>
    <lineage>
        <taxon>Eukaryota</taxon>
        <taxon>Viridiplantae</taxon>
        <taxon>Streptophyta</taxon>
        <taxon>Embryophyta</taxon>
        <taxon>Tracheophyta</taxon>
        <taxon>Spermatophyta</taxon>
        <taxon>Magnoliopsida</taxon>
        <taxon>eudicotyledons</taxon>
        <taxon>Gunneridae</taxon>
        <taxon>Pentapetalae</taxon>
        <taxon>rosids</taxon>
        <taxon>fabids</taxon>
        <taxon>Malpighiales</taxon>
        <taxon>Salicaceae</taxon>
        <taxon>Flacourtieae</taxon>
        <taxon>Dovyalis</taxon>
    </lineage>
</organism>
<feature type="compositionally biased region" description="Basic and acidic residues" evidence="1">
    <location>
        <begin position="42"/>
        <end position="57"/>
    </location>
</feature>
<gene>
    <name evidence="2" type="ORF">DCAF_LOCUS22399</name>
</gene>
<feature type="non-terminal residue" evidence="2">
    <location>
        <position position="1"/>
    </location>
</feature>
<dbReference type="AlphaFoldDB" id="A0AAV1SE52"/>
<evidence type="ECO:0000313" key="3">
    <source>
        <dbReference type="Proteomes" id="UP001314170"/>
    </source>
</evidence>
<protein>
    <submittedName>
        <fullName evidence="2">Uncharacterized protein</fullName>
    </submittedName>
</protein>
<dbReference type="Proteomes" id="UP001314170">
    <property type="component" value="Unassembled WGS sequence"/>
</dbReference>
<evidence type="ECO:0000313" key="2">
    <source>
        <dbReference type="EMBL" id="CAK7349679.1"/>
    </source>
</evidence>
<reference evidence="2 3" key="1">
    <citation type="submission" date="2024-01" db="EMBL/GenBank/DDBJ databases">
        <authorList>
            <person name="Waweru B."/>
        </authorList>
    </citation>
    <scope>NUCLEOTIDE SEQUENCE [LARGE SCALE GENOMIC DNA]</scope>
</reference>
<comment type="caution">
    <text evidence="2">The sequence shown here is derived from an EMBL/GenBank/DDBJ whole genome shotgun (WGS) entry which is preliminary data.</text>
</comment>